<comment type="similarity">
    <text evidence="1">Belongs to the ROK (NagC/XylR) family.</text>
</comment>
<dbReference type="InterPro" id="IPR000600">
    <property type="entry name" value="ROK"/>
</dbReference>
<dbReference type="SUPFAM" id="SSF53067">
    <property type="entry name" value="Actin-like ATPase domain"/>
    <property type="match status" value="1"/>
</dbReference>
<keyword evidence="2" id="KW-0808">Transferase</keyword>
<dbReference type="PANTHER" id="PTHR18964:SF149">
    <property type="entry name" value="BIFUNCTIONAL UDP-N-ACETYLGLUCOSAMINE 2-EPIMERASE_N-ACETYLMANNOSAMINE KINASE"/>
    <property type="match status" value="1"/>
</dbReference>
<keyword evidence="3" id="KW-1185">Reference proteome</keyword>
<proteinExistence type="inferred from homology"/>
<dbReference type="PROSITE" id="PS01125">
    <property type="entry name" value="ROK"/>
    <property type="match status" value="1"/>
</dbReference>
<dbReference type="EMBL" id="FOQO01000014">
    <property type="protein sequence ID" value="SFJ79035.1"/>
    <property type="molecule type" value="Genomic_DNA"/>
</dbReference>
<sequence length="313" mass="33565">MTTAIGIDLGGTNIKGVLVDTSGKIIHQVTQTTEHPGKEKPGDQRWKKTIHQMVAELKKRNKVATIGIAAPGLPNSANSAIRLMPERLDGLEHFIWADYLKEQSVWVLNDAHAALIAETRFGVGKGLKNVVMLTLGTGVGGGILIEGKLYQGNGQMAGHLGHMTLDVDREDAGITGMPGTLEDAIGNATVLKRSFGRFASTNELVDAYRKGDHFAAYVWLNAVRKLALGLCSLNNLLSPDLFILGGGITHTGDALYKPLADFIDVYEWKNSGRKTPILQAFYSDMAGAVGAAGFALSKAGICEYKEGDSTLQF</sequence>
<keyword evidence="2" id="KW-0418">Kinase</keyword>
<dbReference type="PANTHER" id="PTHR18964">
    <property type="entry name" value="ROK (REPRESSOR, ORF, KINASE) FAMILY"/>
    <property type="match status" value="1"/>
</dbReference>
<dbReference type="Gene3D" id="3.30.420.40">
    <property type="match status" value="2"/>
</dbReference>
<dbReference type="Pfam" id="PF00480">
    <property type="entry name" value="ROK"/>
    <property type="match status" value="1"/>
</dbReference>
<dbReference type="CDD" id="cd23763">
    <property type="entry name" value="ASKHA_ATPase_ROK"/>
    <property type="match status" value="1"/>
</dbReference>
<gene>
    <name evidence="2" type="ORF">SAMN05444682_11439</name>
</gene>
<dbReference type="STRING" id="1477437.SAMN05444682_11439"/>
<dbReference type="InterPro" id="IPR043129">
    <property type="entry name" value="ATPase_NBD"/>
</dbReference>
<protein>
    <submittedName>
        <fullName evidence="2">Glucokinase</fullName>
    </submittedName>
</protein>
<dbReference type="OrthoDB" id="9810372at2"/>
<reference evidence="2 3" key="1">
    <citation type="submission" date="2016-10" db="EMBL/GenBank/DDBJ databases">
        <authorList>
            <person name="de Groot N.N."/>
        </authorList>
    </citation>
    <scope>NUCLEOTIDE SEQUENCE [LARGE SCALE GENOMIC DNA]</scope>
    <source>
        <strain evidence="2 3">RK1</strain>
    </source>
</reference>
<name>A0A1I3U809_9SPHI</name>
<dbReference type="AlphaFoldDB" id="A0A1I3U809"/>
<accession>A0A1I3U809</accession>
<evidence type="ECO:0000313" key="2">
    <source>
        <dbReference type="EMBL" id="SFJ79035.1"/>
    </source>
</evidence>
<dbReference type="Proteomes" id="UP000198670">
    <property type="component" value="Unassembled WGS sequence"/>
</dbReference>
<evidence type="ECO:0000313" key="3">
    <source>
        <dbReference type="Proteomes" id="UP000198670"/>
    </source>
</evidence>
<dbReference type="GO" id="GO:0016301">
    <property type="term" value="F:kinase activity"/>
    <property type="evidence" value="ECO:0007669"/>
    <property type="project" value="UniProtKB-KW"/>
</dbReference>
<organism evidence="2 3">
    <name type="scientific">Parapedobacter indicus</name>
    <dbReference type="NCBI Taxonomy" id="1477437"/>
    <lineage>
        <taxon>Bacteria</taxon>
        <taxon>Pseudomonadati</taxon>
        <taxon>Bacteroidota</taxon>
        <taxon>Sphingobacteriia</taxon>
        <taxon>Sphingobacteriales</taxon>
        <taxon>Sphingobacteriaceae</taxon>
        <taxon>Parapedobacter</taxon>
    </lineage>
</organism>
<dbReference type="InterPro" id="IPR049874">
    <property type="entry name" value="ROK_cs"/>
</dbReference>
<dbReference type="RefSeq" id="WP_090631501.1">
    <property type="nucleotide sequence ID" value="NZ_FOQO01000014.1"/>
</dbReference>
<evidence type="ECO:0000256" key="1">
    <source>
        <dbReference type="ARBA" id="ARBA00006479"/>
    </source>
</evidence>